<accession>A0A6H2A1W0</accession>
<reference evidence="1" key="1">
    <citation type="submission" date="2020-03" db="EMBL/GenBank/DDBJ databases">
        <title>The deep terrestrial virosphere.</title>
        <authorList>
            <person name="Holmfeldt K."/>
            <person name="Nilsson E."/>
            <person name="Simone D."/>
            <person name="Lopez-Fernandez M."/>
            <person name="Wu X."/>
            <person name="de Brujin I."/>
            <person name="Lundin D."/>
            <person name="Andersson A."/>
            <person name="Bertilsson S."/>
            <person name="Dopson M."/>
        </authorList>
    </citation>
    <scope>NUCLEOTIDE SEQUENCE</scope>
    <source>
        <strain evidence="1">TM448A04438</strain>
    </source>
</reference>
<name>A0A6H2A1W0_9ZZZZ</name>
<dbReference type="Gene3D" id="3.30.420.280">
    <property type="match status" value="1"/>
</dbReference>
<gene>
    <name evidence="1" type="ORF">TM448A04438_0003</name>
</gene>
<protein>
    <submittedName>
        <fullName evidence="1">Putative terminase</fullName>
    </submittedName>
</protein>
<dbReference type="Gene3D" id="3.40.50.300">
    <property type="entry name" value="P-loop containing nucleotide triphosphate hydrolases"/>
    <property type="match status" value="1"/>
</dbReference>
<dbReference type="AlphaFoldDB" id="A0A6H2A1W0"/>
<dbReference type="InterPro" id="IPR027417">
    <property type="entry name" value="P-loop_NTPase"/>
</dbReference>
<dbReference type="EMBL" id="MT144483">
    <property type="protein sequence ID" value="QJA54173.1"/>
    <property type="molecule type" value="Genomic_DNA"/>
</dbReference>
<organism evidence="1">
    <name type="scientific">viral metagenome</name>
    <dbReference type="NCBI Taxonomy" id="1070528"/>
    <lineage>
        <taxon>unclassified sequences</taxon>
        <taxon>metagenomes</taxon>
        <taxon>organismal metagenomes</taxon>
    </lineage>
</organism>
<sequence>MVTETKQAPVVHLRPPHPKQADFIDSKSKRIIIRAGRRGGKTVGVAIKALVAFLSGKRVLYAAPTSEQTDAFWFEITIALSEAINAGAYILNKTERYIEKPGTKNRIRAKTAWDADSLRGDWADLLVFDEWQLSNEDAWEVVGAPMLMDNNGDVVFIYTPPSLRSAGVSKAHDPRHAAKMFRKALDDTTGLWEAFHFTSMDNPHISREGLAAAIGDMSRASYLQEILAEDDELSASHLVYGVWNESLCKIPRFEIPSTWPIYSGHDFGSANPAGLFLARARLPIPPGAPPHMRYNDVVSFREYLPGKGLSTQLNVDAFKEITLGKTVKASAGGNHNEDGSRGDYSKTGWRIQEPTIGAEGGPSIKRQVDRVIAIMEANKYFVFEDNVFELAELASCAWKFDKDGNKTNEIDGEARYHLSACRRYILSLGVFTPEIEQSDQPLSAVIQPRGNPSRYIHKHGRVIA</sequence>
<evidence type="ECO:0000313" key="1">
    <source>
        <dbReference type="EMBL" id="QJA54173.1"/>
    </source>
</evidence>
<proteinExistence type="predicted"/>